<evidence type="ECO:0000313" key="1">
    <source>
        <dbReference type="EMBL" id="GAA6167044.1"/>
    </source>
</evidence>
<name>A0ABQ0A5X4_9GAMM</name>
<dbReference type="RefSeq" id="WP_353301787.1">
    <property type="nucleotide sequence ID" value="NZ_BAABWN010000002.1"/>
</dbReference>
<protein>
    <submittedName>
        <fullName evidence="1">DNA alkylation repair protein</fullName>
    </submittedName>
</protein>
<dbReference type="SUPFAM" id="SSF48371">
    <property type="entry name" value="ARM repeat"/>
    <property type="match status" value="1"/>
</dbReference>
<dbReference type="InterPro" id="IPR014825">
    <property type="entry name" value="DNA_alkylation"/>
</dbReference>
<gene>
    <name evidence="1" type="ORF">NBRC116591_08540</name>
</gene>
<evidence type="ECO:0000313" key="2">
    <source>
        <dbReference type="Proteomes" id="UP001465153"/>
    </source>
</evidence>
<keyword evidence="2" id="KW-1185">Reference proteome</keyword>
<organism evidence="1 2">
    <name type="scientific">Sessilibacter corallicola</name>
    <dbReference type="NCBI Taxonomy" id="2904075"/>
    <lineage>
        <taxon>Bacteria</taxon>
        <taxon>Pseudomonadati</taxon>
        <taxon>Pseudomonadota</taxon>
        <taxon>Gammaproteobacteria</taxon>
        <taxon>Cellvibrionales</taxon>
        <taxon>Cellvibrionaceae</taxon>
        <taxon>Sessilibacter</taxon>
    </lineage>
</organism>
<dbReference type="InterPro" id="IPR021133">
    <property type="entry name" value="HEAT_type_2"/>
</dbReference>
<dbReference type="Proteomes" id="UP001465153">
    <property type="component" value="Unassembled WGS sequence"/>
</dbReference>
<comment type="caution">
    <text evidence="1">The sequence shown here is derived from an EMBL/GenBank/DDBJ whole genome shotgun (WGS) entry which is preliminary data.</text>
</comment>
<dbReference type="Pfam" id="PF08713">
    <property type="entry name" value="DNA_alkylation"/>
    <property type="match status" value="1"/>
</dbReference>
<sequence>MASTLLKDGYTAEYIENLAELVHEQDPFFNRERFITNIFCDNWKKKPLKERMQHIACCLRLSLPDNYRDCIEVLKPVAQAIGGGAQGDLLSMYFPEFVSLFGIKNYKTSIKALEWFTQYSSSEFAIRAFLIQYPEKTLIQMQKWAEHKNYHVRRLASEGCRPRLPWGVALAEFKKDPAPILPILEKLKADDSLYVRRSVANNLNDISKDHPKLVLSLAEQWFQDESNDIRWVVKHGCRTLLKTPEPRALELFGYSGTQHVSLKAWKADKSVAVGDNFSFACRLEANQPVNLGKLRLEYAIHFLRANQSWSKRVFKISEGDVNECHKSVQKSHSFKLLTTRKYYPGKHKLQLLVNGKVFKEAEFDLIN</sequence>
<dbReference type="InterPro" id="IPR016024">
    <property type="entry name" value="ARM-type_fold"/>
</dbReference>
<dbReference type="EMBL" id="BAABWN010000002">
    <property type="protein sequence ID" value="GAA6167044.1"/>
    <property type="molecule type" value="Genomic_DNA"/>
</dbReference>
<dbReference type="Gene3D" id="1.25.40.290">
    <property type="entry name" value="ARM repeat domains"/>
    <property type="match status" value="1"/>
</dbReference>
<reference evidence="1 2" key="1">
    <citation type="submission" date="2024-04" db="EMBL/GenBank/DDBJ databases">
        <title>Draft genome sequence of Sessilibacter corallicola NBRC 116591.</title>
        <authorList>
            <person name="Miyakawa T."/>
            <person name="Kusuya Y."/>
            <person name="Miura T."/>
        </authorList>
    </citation>
    <scope>NUCLEOTIDE SEQUENCE [LARGE SCALE GENOMIC DNA]</scope>
    <source>
        <strain evidence="1 2">KU-00831-HH</strain>
    </source>
</reference>
<accession>A0ABQ0A5X4</accession>
<dbReference type="PROSITE" id="PS50077">
    <property type="entry name" value="HEAT_REPEAT"/>
    <property type="match status" value="1"/>
</dbReference>
<proteinExistence type="predicted"/>